<organism evidence="1 2">
    <name type="scientific">Frateuria flava</name>
    <dbReference type="NCBI Taxonomy" id="2821489"/>
    <lineage>
        <taxon>Bacteria</taxon>
        <taxon>Pseudomonadati</taxon>
        <taxon>Pseudomonadota</taxon>
        <taxon>Gammaproteobacteria</taxon>
        <taxon>Lysobacterales</taxon>
        <taxon>Rhodanobacteraceae</taxon>
        <taxon>Frateuria</taxon>
    </lineage>
</organism>
<keyword evidence="2" id="KW-1185">Reference proteome</keyword>
<comment type="caution">
    <text evidence="1">The sequence shown here is derived from an EMBL/GenBank/DDBJ whole genome shotgun (WGS) entry which is preliminary data.</text>
</comment>
<gene>
    <name evidence="1" type="ORF">J7I44_12990</name>
</gene>
<accession>A0ABS4DQ86</accession>
<proteinExistence type="predicted"/>
<feature type="non-terminal residue" evidence="1">
    <location>
        <position position="134"/>
    </location>
</feature>
<evidence type="ECO:0000313" key="1">
    <source>
        <dbReference type="EMBL" id="MBP1475222.1"/>
    </source>
</evidence>
<dbReference type="EMBL" id="JAGJRS010000023">
    <property type="protein sequence ID" value="MBP1475222.1"/>
    <property type="molecule type" value="Genomic_DNA"/>
</dbReference>
<sequence>MQYNRLRALWLGRDRGDHHPGTGATYYEVKDASTGSVVGSTTGTSKDVESAYDGPLSMHSYAVHACNPCACSAWVNAVQRDVYNPPSSAPSLSAPGTNGTGSYTVSWGTVFQASSYTLQESVNGGAWSTVYSGG</sequence>
<name>A0ABS4DQ86_9GAMM</name>
<reference evidence="1 2" key="1">
    <citation type="submission" date="2021-04" db="EMBL/GenBank/DDBJ databases">
        <authorList>
            <person name="Huq M.A."/>
        </authorList>
    </citation>
    <scope>NUCLEOTIDE SEQUENCE [LARGE SCALE GENOMIC DNA]</scope>
    <source>
        <strain evidence="1 2">MAH-13</strain>
    </source>
</reference>
<evidence type="ECO:0000313" key="2">
    <source>
        <dbReference type="Proteomes" id="UP000823790"/>
    </source>
</evidence>
<dbReference type="Proteomes" id="UP000823790">
    <property type="component" value="Unassembled WGS sequence"/>
</dbReference>
<protein>
    <submittedName>
        <fullName evidence="1">Uncharacterized protein</fullName>
    </submittedName>
</protein>